<dbReference type="Proteomes" id="UP000593719">
    <property type="component" value="Chromosome"/>
</dbReference>
<dbReference type="SUPFAM" id="SSF51445">
    <property type="entry name" value="(Trans)glycosidases"/>
    <property type="match status" value="1"/>
</dbReference>
<organism evidence="2 3">
    <name type="scientific">Sulfurimonas sediminis</name>
    <dbReference type="NCBI Taxonomy" id="2590020"/>
    <lineage>
        <taxon>Bacteria</taxon>
        <taxon>Pseudomonadati</taxon>
        <taxon>Campylobacterota</taxon>
        <taxon>Epsilonproteobacteria</taxon>
        <taxon>Campylobacterales</taxon>
        <taxon>Sulfurimonadaceae</taxon>
        <taxon>Sulfurimonas</taxon>
    </lineage>
</organism>
<proteinExistence type="predicted"/>
<protein>
    <submittedName>
        <fullName evidence="2">Glycosyl hydrolase</fullName>
    </submittedName>
</protein>
<reference evidence="2 3" key="1">
    <citation type="submission" date="2019-06" db="EMBL/GenBank/DDBJ databases">
        <title>Sulfurimonas gotlandica sp. nov., a chemoautotrophic and psychrotolerant epsilonproteobacterium isolated from a pelagic redoxcline, and an emended description of the genus Sulfurimonas.</title>
        <authorList>
            <person name="Wang S."/>
            <person name="Jiang L."/>
            <person name="Shao Z."/>
        </authorList>
    </citation>
    <scope>NUCLEOTIDE SEQUENCE [LARGE SCALE GENOMIC DNA]</scope>
    <source>
        <strain evidence="2 3">S2-6</strain>
    </source>
</reference>
<dbReference type="GO" id="GO:0016787">
    <property type="term" value="F:hydrolase activity"/>
    <property type="evidence" value="ECO:0007669"/>
    <property type="project" value="UniProtKB-KW"/>
</dbReference>
<keyword evidence="3" id="KW-1185">Reference proteome</keyword>
<evidence type="ECO:0000256" key="1">
    <source>
        <dbReference type="SAM" id="Phobius"/>
    </source>
</evidence>
<dbReference type="RefSeq" id="WP_193151468.1">
    <property type="nucleotide sequence ID" value="NZ_CP041235.1"/>
</dbReference>
<dbReference type="InterPro" id="IPR017853">
    <property type="entry name" value="GH"/>
</dbReference>
<keyword evidence="1" id="KW-0472">Membrane</keyword>
<accession>A0A7M1B0C8</accession>
<evidence type="ECO:0000313" key="3">
    <source>
        <dbReference type="Proteomes" id="UP000593719"/>
    </source>
</evidence>
<keyword evidence="2" id="KW-0378">Hydrolase</keyword>
<keyword evidence="1" id="KW-0812">Transmembrane</keyword>
<dbReference type="KEGG" id="ssei:FJR45_04065"/>
<gene>
    <name evidence="2" type="ORF">FJR45_04065</name>
</gene>
<dbReference type="Gene3D" id="3.20.20.80">
    <property type="entry name" value="Glycosidases"/>
    <property type="match status" value="1"/>
</dbReference>
<sequence length="429" mass="50227">MKKPFIWDNYSDQPALLQDKRYKKSMRKKEKFSLLFTLVSSLFILPLSILLMPFVKRKKIETKKFFSLGVDWQRNTQETQTILAELEVKSILVRFKLWEMDQLDALATFIKQNNDKQIILKILQDREHIEDLQLLKNDLHVIFTKLGTSVTRYEIGSTINRAKWGFFSVREYLAFYKVAYDLKKNEFPDIKLLGSGVIDFEFHFTVHTLFNFCKCRYDGIAALLYVDRRGAPENTQLGFTLSDKIALLSTLVWLSLKTKQELHVTEVNWPLSNTAPYAPTSEYECVSEALYGDYMLRYYLLAFASQQVDSVSWHQLIAPGYGLVDNREGIKKREAFYTYLYMVQTLKNAQFLRMDIKRGYYTMQVLVNDKILQIHWSLKETTLQNQDFFDVYSKTGEKIKDETLTVGSSPLYIFITKEVGKQVNASERI</sequence>
<feature type="transmembrane region" description="Helical" evidence="1">
    <location>
        <begin position="32"/>
        <end position="55"/>
    </location>
</feature>
<name>A0A7M1B0C8_9BACT</name>
<evidence type="ECO:0000313" key="2">
    <source>
        <dbReference type="EMBL" id="QOP43164.1"/>
    </source>
</evidence>
<dbReference type="EMBL" id="CP041235">
    <property type="protein sequence ID" value="QOP43164.1"/>
    <property type="molecule type" value="Genomic_DNA"/>
</dbReference>
<dbReference type="AlphaFoldDB" id="A0A7M1B0C8"/>
<keyword evidence="1" id="KW-1133">Transmembrane helix</keyword>